<accession>A0A6N6MU43</accession>
<evidence type="ECO:0000313" key="3">
    <source>
        <dbReference type="EMBL" id="KAB1072273.1"/>
    </source>
</evidence>
<evidence type="ECO:0000313" key="4">
    <source>
        <dbReference type="Proteomes" id="UP000441523"/>
    </source>
</evidence>
<organism evidence="3 4">
    <name type="scientific">Methylobacterium planeticum</name>
    <dbReference type="NCBI Taxonomy" id="2615211"/>
    <lineage>
        <taxon>Bacteria</taxon>
        <taxon>Pseudomonadati</taxon>
        <taxon>Pseudomonadota</taxon>
        <taxon>Alphaproteobacteria</taxon>
        <taxon>Hyphomicrobiales</taxon>
        <taxon>Methylobacteriaceae</taxon>
        <taxon>Methylobacterium</taxon>
    </lineage>
</organism>
<evidence type="ECO:0000259" key="2">
    <source>
        <dbReference type="Pfam" id="PF06568"/>
    </source>
</evidence>
<keyword evidence="4" id="KW-1185">Reference proteome</keyword>
<dbReference type="Pfam" id="PF06568">
    <property type="entry name" value="YjiS-like"/>
    <property type="match status" value="1"/>
</dbReference>
<gene>
    <name evidence="3" type="ORF">F6X51_16305</name>
</gene>
<dbReference type="EMBL" id="VZZJ01000014">
    <property type="protein sequence ID" value="KAB1072273.1"/>
    <property type="molecule type" value="Genomic_DNA"/>
</dbReference>
<comment type="caution">
    <text evidence="3">The sequence shown here is derived from an EMBL/GenBank/DDBJ whole genome shotgun (WGS) entry which is preliminary data.</text>
</comment>
<evidence type="ECO:0000256" key="1">
    <source>
        <dbReference type="SAM" id="MobiDB-lite"/>
    </source>
</evidence>
<sequence>MPPMMAPLMQPFASAVVVLRSVAMTRADALVTIRMWVLQAGQMPGFNSPAAAGVPLPRHGIWRDPPHRRRRASGKEGGLARVWLEDVVLVKLVSLSRAAIRAYDLKRKSRAELARFTARDLADIGLPSGTSHERSGARRPGQGAMTRRSGQGR</sequence>
<dbReference type="Proteomes" id="UP000441523">
    <property type="component" value="Unassembled WGS sequence"/>
</dbReference>
<protein>
    <submittedName>
        <fullName evidence="3">DUF1127 domain-containing protein</fullName>
    </submittedName>
</protein>
<proteinExistence type="predicted"/>
<reference evidence="3 4" key="1">
    <citation type="submission" date="2019-09" db="EMBL/GenBank/DDBJ databases">
        <title>YIM 132548 draft genome.</title>
        <authorList>
            <person name="Jiang L."/>
        </authorList>
    </citation>
    <scope>NUCLEOTIDE SEQUENCE [LARGE SCALE GENOMIC DNA]</scope>
    <source>
        <strain evidence="3 4">YIM 132548</strain>
    </source>
</reference>
<dbReference type="AlphaFoldDB" id="A0A6N6MU43"/>
<dbReference type="InterPro" id="IPR009506">
    <property type="entry name" value="YjiS-like"/>
</dbReference>
<name>A0A6N6MU43_9HYPH</name>
<feature type="domain" description="YjiS-like" evidence="2">
    <location>
        <begin position="97"/>
        <end position="126"/>
    </location>
</feature>
<feature type="region of interest" description="Disordered" evidence="1">
    <location>
        <begin position="124"/>
        <end position="153"/>
    </location>
</feature>